<comment type="caution">
    <text evidence="2">The sequence shown here is derived from an EMBL/GenBank/DDBJ whole genome shotgun (WGS) entry which is preliminary data.</text>
</comment>
<gene>
    <name evidence="2" type="ORF">C1SCF055_LOCUS12399</name>
</gene>
<organism evidence="2">
    <name type="scientific">Cladocopium goreaui</name>
    <dbReference type="NCBI Taxonomy" id="2562237"/>
    <lineage>
        <taxon>Eukaryota</taxon>
        <taxon>Sar</taxon>
        <taxon>Alveolata</taxon>
        <taxon>Dinophyceae</taxon>
        <taxon>Suessiales</taxon>
        <taxon>Symbiodiniaceae</taxon>
        <taxon>Cladocopium</taxon>
    </lineage>
</organism>
<proteinExistence type="predicted"/>
<protein>
    <submittedName>
        <fullName evidence="2">Uncharacterized protein</fullName>
    </submittedName>
</protein>
<evidence type="ECO:0000313" key="4">
    <source>
        <dbReference type="Proteomes" id="UP001152797"/>
    </source>
</evidence>
<reference evidence="2" key="1">
    <citation type="submission" date="2022-10" db="EMBL/GenBank/DDBJ databases">
        <authorList>
            <person name="Chen Y."/>
            <person name="Dougan E. K."/>
            <person name="Chan C."/>
            <person name="Rhodes N."/>
            <person name="Thang M."/>
        </authorList>
    </citation>
    <scope>NUCLEOTIDE SEQUENCE</scope>
</reference>
<dbReference type="EMBL" id="CAMXCT020000933">
    <property type="protein sequence ID" value="CAL1138275.1"/>
    <property type="molecule type" value="Genomic_DNA"/>
</dbReference>
<feature type="region of interest" description="Disordered" evidence="1">
    <location>
        <begin position="1"/>
        <end position="49"/>
    </location>
</feature>
<accession>A0A9P1C4I0</accession>
<evidence type="ECO:0000313" key="3">
    <source>
        <dbReference type="EMBL" id="CAL4772212.1"/>
    </source>
</evidence>
<dbReference type="Proteomes" id="UP001152797">
    <property type="component" value="Unassembled WGS sequence"/>
</dbReference>
<name>A0A9P1C4I0_9DINO</name>
<dbReference type="AlphaFoldDB" id="A0A9P1C4I0"/>
<evidence type="ECO:0000256" key="1">
    <source>
        <dbReference type="SAM" id="MobiDB-lite"/>
    </source>
</evidence>
<sequence length="110" mass="12452">MWRTETGAEVLTLDSPAGDQVSKIETPSNGQVDPWPAPDDAFKGTPTPRIPNRLAAIAMQDASEKKKSKLRSMRKTYSRLQVILEEELGSQRQRIREKYKARLMRIANKA</sequence>
<evidence type="ECO:0000313" key="2">
    <source>
        <dbReference type="EMBL" id="CAI3984900.1"/>
    </source>
</evidence>
<reference evidence="3 4" key="2">
    <citation type="submission" date="2024-05" db="EMBL/GenBank/DDBJ databases">
        <authorList>
            <person name="Chen Y."/>
            <person name="Shah S."/>
            <person name="Dougan E. K."/>
            <person name="Thang M."/>
            <person name="Chan C."/>
        </authorList>
    </citation>
    <scope>NUCLEOTIDE SEQUENCE [LARGE SCALE GENOMIC DNA]</scope>
</reference>
<keyword evidence="4" id="KW-1185">Reference proteome</keyword>
<dbReference type="EMBL" id="CAMXCT010000933">
    <property type="protein sequence ID" value="CAI3984900.1"/>
    <property type="molecule type" value="Genomic_DNA"/>
</dbReference>
<dbReference type="EMBL" id="CAMXCT030000933">
    <property type="protein sequence ID" value="CAL4772212.1"/>
    <property type="molecule type" value="Genomic_DNA"/>
</dbReference>